<dbReference type="OrthoDB" id="7503989at2"/>
<protein>
    <submittedName>
        <fullName evidence="1">Uncharacterized protein</fullName>
    </submittedName>
</protein>
<proteinExistence type="predicted"/>
<evidence type="ECO:0000313" key="2">
    <source>
        <dbReference type="Proteomes" id="UP000199658"/>
    </source>
</evidence>
<dbReference type="RefSeq" id="WP_139229824.1">
    <property type="nucleotide sequence ID" value="NZ_FOYO01000001.1"/>
</dbReference>
<dbReference type="AlphaFoldDB" id="A0A1I6H090"/>
<sequence>MSADRARITGHHDDLYTAAGALEQMLPGRKFTLDCHLVGAVAWPVAKITQTNGQCPIGLTRLAALAATVSDADRLPVIRAARI</sequence>
<dbReference type="Proteomes" id="UP000199658">
    <property type="component" value="Unassembled WGS sequence"/>
</dbReference>
<accession>A0A1I6H090</accession>
<evidence type="ECO:0000313" key="1">
    <source>
        <dbReference type="EMBL" id="SFR47896.1"/>
    </source>
</evidence>
<dbReference type="EMBL" id="FOYO01000001">
    <property type="protein sequence ID" value="SFR47896.1"/>
    <property type="molecule type" value="Genomic_DNA"/>
</dbReference>
<dbReference type="STRING" id="670154.SAMN04488002_2251"/>
<keyword evidence="2" id="KW-1185">Reference proteome</keyword>
<organism evidence="1 2">
    <name type="scientific">Litoreibacter janthinus</name>
    <dbReference type="NCBI Taxonomy" id="670154"/>
    <lineage>
        <taxon>Bacteria</taxon>
        <taxon>Pseudomonadati</taxon>
        <taxon>Pseudomonadota</taxon>
        <taxon>Alphaproteobacteria</taxon>
        <taxon>Rhodobacterales</taxon>
        <taxon>Roseobacteraceae</taxon>
        <taxon>Litoreibacter</taxon>
    </lineage>
</organism>
<name>A0A1I6H090_9RHOB</name>
<reference evidence="2" key="1">
    <citation type="submission" date="2016-10" db="EMBL/GenBank/DDBJ databases">
        <authorList>
            <person name="Varghese N."/>
            <person name="Submissions S."/>
        </authorList>
    </citation>
    <scope>NUCLEOTIDE SEQUENCE [LARGE SCALE GENOMIC DNA]</scope>
    <source>
        <strain evidence="2">DSM 26921</strain>
    </source>
</reference>
<gene>
    <name evidence="1" type="ORF">SAMN04488002_2251</name>
</gene>